<protein>
    <submittedName>
        <fullName evidence="1">Uncharacterized protein</fullName>
    </submittedName>
</protein>
<reference evidence="1 2" key="1">
    <citation type="submission" date="2015-08" db="EMBL/GenBank/DDBJ databases">
        <title>Next Generation Sequencing and Analysis of the Genome of Puccinia sorghi L Schw, the Causal Agent of Maize Common Rust.</title>
        <authorList>
            <person name="Rochi L."/>
            <person name="Burguener G."/>
            <person name="Darino M."/>
            <person name="Turjanski A."/>
            <person name="Kreff E."/>
            <person name="Dieguez M.J."/>
            <person name="Sacco F."/>
        </authorList>
    </citation>
    <scope>NUCLEOTIDE SEQUENCE [LARGE SCALE GENOMIC DNA]</scope>
    <source>
        <strain evidence="1 2">RO10H11247</strain>
    </source>
</reference>
<dbReference type="Proteomes" id="UP000037035">
    <property type="component" value="Unassembled WGS sequence"/>
</dbReference>
<keyword evidence="2" id="KW-1185">Reference proteome</keyword>
<dbReference type="PROSITE" id="PS51257">
    <property type="entry name" value="PROKAR_LIPOPROTEIN"/>
    <property type="match status" value="1"/>
</dbReference>
<dbReference type="VEuPathDB" id="FungiDB:VP01_1288g3"/>
<comment type="caution">
    <text evidence="1">The sequence shown here is derived from an EMBL/GenBank/DDBJ whole genome shotgun (WGS) entry which is preliminary data.</text>
</comment>
<evidence type="ECO:0000313" key="1">
    <source>
        <dbReference type="EMBL" id="KNZ62301.1"/>
    </source>
</evidence>
<organism evidence="1 2">
    <name type="scientific">Puccinia sorghi</name>
    <dbReference type="NCBI Taxonomy" id="27349"/>
    <lineage>
        <taxon>Eukaryota</taxon>
        <taxon>Fungi</taxon>
        <taxon>Dikarya</taxon>
        <taxon>Basidiomycota</taxon>
        <taxon>Pucciniomycotina</taxon>
        <taxon>Pucciniomycetes</taxon>
        <taxon>Pucciniales</taxon>
        <taxon>Pucciniaceae</taxon>
        <taxon>Puccinia</taxon>
    </lineage>
</organism>
<proteinExistence type="predicted"/>
<dbReference type="EMBL" id="LAVV01003209">
    <property type="protein sequence ID" value="KNZ62301.1"/>
    <property type="molecule type" value="Genomic_DNA"/>
</dbReference>
<dbReference type="AlphaFoldDB" id="A0A0L6VNF6"/>
<gene>
    <name evidence="1" type="ORF">VP01_1288g3</name>
</gene>
<evidence type="ECO:0000313" key="2">
    <source>
        <dbReference type="Proteomes" id="UP000037035"/>
    </source>
</evidence>
<name>A0A0L6VNF6_9BASI</name>
<accession>A0A0L6VNF6</accession>
<sequence>MEGAKSFWGCDIYMTLFFIQVVISCYGKKWLRVSQLIGAIIFNDLWHKTQILLNICYYFGNNDYLFLVTTMASCLSITIVEIQTLAWGRPGNALVELISTSKFNQKQVVLSLKGFIIRSKISKSVVALWESSYLTYTHMAHTTKVNFSGKMVQTPTLMDLLQRENMIFILRLNQILLKLTFLKFISRGNTRFLTFIQFFPGVTYQQGLLRINSLFLHGRYFGTELLLVGYHSRLLHTQFLHSSQIFPCVFSLDAWKCLCCYNSSTNSIPANRTQCTAKKKSSTACTLMHSHCTKTPTRQTCGVWMTAWLEHAACQLQAVDQVFFAVMGYGKTLALIFFFFFVLQIAEYGLVEGMGFVYAFGMVIHSEQNAALLSRYMHEGDEPVCFEVGV</sequence>